<dbReference type="AlphaFoldDB" id="A0A918NPG5"/>
<feature type="transmembrane region" description="Helical" evidence="2">
    <location>
        <begin position="406"/>
        <end position="427"/>
    </location>
</feature>
<evidence type="ECO:0008006" key="5">
    <source>
        <dbReference type="Google" id="ProtNLM"/>
    </source>
</evidence>
<dbReference type="RefSeq" id="WP_229916681.1">
    <property type="nucleotide sequence ID" value="NZ_BMWD01000026.1"/>
</dbReference>
<feature type="transmembrane region" description="Helical" evidence="2">
    <location>
        <begin position="46"/>
        <end position="68"/>
    </location>
</feature>
<reference evidence="3" key="2">
    <citation type="submission" date="2020-09" db="EMBL/GenBank/DDBJ databases">
        <authorList>
            <person name="Sun Q."/>
            <person name="Ohkuma M."/>
        </authorList>
    </citation>
    <scope>NUCLEOTIDE SEQUENCE</scope>
    <source>
        <strain evidence="3">JCM 4956</strain>
    </source>
</reference>
<feature type="compositionally biased region" description="Basic and acidic residues" evidence="1">
    <location>
        <begin position="434"/>
        <end position="444"/>
    </location>
</feature>
<organism evidence="3 4">
    <name type="scientific">Streptomyces fructofermentans</name>
    <dbReference type="NCBI Taxonomy" id="152141"/>
    <lineage>
        <taxon>Bacteria</taxon>
        <taxon>Bacillati</taxon>
        <taxon>Actinomycetota</taxon>
        <taxon>Actinomycetes</taxon>
        <taxon>Kitasatosporales</taxon>
        <taxon>Streptomycetaceae</taxon>
        <taxon>Streptomyces</taxon>
    </lineage>
</organism>
<sequence length="468" mass="49297">MPESDTSGNGGPGRRDDELAQLHARIASLEAAQRTAKPRRHRGRSFLAALLIVLGCVLAPLSAVASWASDVVGDTDTYVDTVAPLASDPDIQNAVANRVTDAVMERLDLQTLLQDVAPKDRPLLEKALGKLGDSLEDAVRSFVHDKAQDVAASDTFERIWTQANRRVHSAVDKALTGSGGGAVKINDDTVTLDLGPVVEDVKQRLVDEGLTAAGKIPEVSTDFTLVKSEDVGKVKTYFRILQLMGNWLPVIAVLLVAVGVWLSAHRRRVLVAAALGFAFATAVLGVALTVFRAVYLDALPPGVSQGAAGAVYDTLIHYLRTAIRTVVTLGVVVALAAWLTGPGRWATALRTLWGAGIGATRAAADRLGMRTGPVGPFIRRHRRWFTWILVLGAVLAYVFWSRPTGWVVVGLALALLFAFAVVGFLAADGDAGGDADRDDDRDSGGGDGGGKGPEGGRPVKGTEVGAGG</sequence>
<keyword evidence="2" id="KW-0812">Transmembrane</keyword>
<accession>A0A918NPG5</accession>
<feature type="compositionally biased region" description="Gly residues" evidence="1">
    <location>
        <begin position="445"/>
        <end position="455"/>
    </location>
</feature>
<evidence type="ECO:0000256" key="2">
    <source>
        <dbReference type="SAM" id="Phobius"/>
    </source>
</evidence>
<feature type="transmembrane region" description="Helical" evidence="2">
    <location>
        <begin position="315"/>
        <end position="340"/>
    </location>
</feature>
<reference evidence="3" key="1">
    <citation type="journal article" date="2014" name="Int. J. Syst. Evol. Microbiol.">
        <title>Complete genome sequence of Corynebacterium casei LMG S-19264T (=DSM 44701T), isolated from a smear-ripened cheese.</title>
        <authorList>
            <consortium name="US DOE Joint Genome Institute (JGI-PGF)"/>
            <person name="Walter F."/>
            <person name="Albersmeier A."/>
            <person name="Kalinowski J."/>
            <person name="Ruckert C."/>
        </authorList>
    </citation>
    <scope>NUCLEOTIDE SEQUENCE</scope>
    <source>
        <strain evidence="3">JCM 4956</strain>
    </source>
</reference>
<gene>
    <name evidence="3" type="ORF">GCM10010515_60280</name>
</gene>
<keyword evidence="2" id="KW-1133">Transmembrane helix</keyword>
<evidence type="ECO:0000313" key="4">
    <source>
        <dbReference type="Proteomes" id="UP000645555"/>
    </source>
</evidence>
<feature type="region of interest" description="Disordered" evidence="1">
    <location>
        <begin position="430"/>
        <end position="468"/>
    </location>
</feature>
<feature type="transmembrane region" description="Helical" evidence="2">
    <location>
        <begin position="240"/>
        <end position="262"/>
    </location>
</feature>
<keyword evidence="2" id="KW-0472">Membrane</keyword>
<feature type="transmembrane region" description="Helical" evidence="2">
    <location>
        <begin position="384"/>
        <end position="400"/>
    </location>
</feature>
<proteinExistence type="predicted"/>
<keyword evidence="4" id="KW-1185">Reference proteome</keyword>
<comment type="caution">
    <text evidence="3">The sequence shown here is derived from an EMBL/GenBank/DDBJ whole genome shotgun (WGS) entry which is preliminary data.</text>
</comment>
<evidence type="ECO:0000313" key="3">
    <source>
        <dbReference type="EMBL" id="GGX84807.1"/>
    </source>
</evidence>
<dbReference type="Proteomes" id="UP000645555">
    <property type="component" value="Unassembled WGS sequence"/>
</dbReference>
<feature type="transmembrane region" description="Helical" evidence="2">
    <location>
        <begin position="269"/>
        <end position="295"/>
    </location>
</feature>
<name>A0A918NPG5_9ACTN</name>
<dbReference type="EMBL" id="BMWD01000026">
    <property type="protein sequence ID" value="GGX84807.1"/>
    <property type="molecule type" value="Genomic_DNA"/>
</dbReference>
<protein>
    <recommendedName>
        <fullName evidence="5">Integral membrane protein</fullName>
    </recommendedName>
</protein>
<evidence type="ECO:0000256" key="1">
    <source>
        <dbReference type="SAM" id="MobiDB-lite"/>
    </source>
</evidence>